<dbReference type="Proteomes" id="UP000581447">
    <property type="component" value="Unassembled WGS sequence"/>
</dbReference>
<evidence type="ECO:0000313" key="2">
    <source>
        <dbReference type="Proteomes" id="UP000581447"/>
    </source>
</evidence>
<dbReference type="AlphaFoldDB" id="A0A840B5D3"/>
<dbReference type="SUPFAM" id="SSF53448">
    <property type="entry name" value="Nucleotide-diphospho-sugar transferases"/>
    <property type="match status" value="1"/>
</dbReference>
<comment type="caution">
    <text evidence="1">The sequence shown here is derived from an EMBL/GenBank/DDBJ whole genome shotgun (WGS) entry which is preliminary data.</text>
</comment>
<dbReference type="InterPro" id="IPR029044">
    <property type="entry name" value="Nucleotide-diphossugar_trans"/>
</dbReference>
<reference evidence="1 2" key="1">
    <citation type="submission" date="2020-08" db="EMBL/GenBank/DDBJ databases">
        <title>Genomic Encyclopedia of Type Strains, Phase IV (KMG-IV): sequencing the most valuable type-strain genomes for metagenomic binning, comparative biology and taxonomic classification.</title>
        <authorList>
            <person name="Goeker M."/>
        </authorList>
    </citation>
    <scope>NUCLEOTIDE SEQUENCE [LARGE SCALE GENOMIC DNA]</scope>
    <source>
        <strain evidence="1 2">DSM 29050</strain>
    </source>
</reference>
<dbReference type="Gene3D" id="3.90.550.40">
    <property type="match status" value="1"/>
</dbReference>
<dbReference type="EMBL" id="JACIEA010000002">
    <property type="protein sequence ID" value="MBB3943395.1"/>
    <property type="molecule type" value="Genomic_DNA"/>
</dbReference>
<name>A0A840B5D3_9SPHN</name>
<evidence type="ECO:0000313" key="1">
    <source>
        <dbReference type="EMBL" id="MBB3943395.1"/>
    </source>
</evidence>
<keyword evidence="2" id="KW-1185">Reference proteome</keyword>
<accession>A0A840B5D3</accession>
<dbReference type="RefSeq" id="WP_183941716.1">
    <property type="nucleotide sequence ID" value="NZ_BAABBG010000005.1"/>
</dbReference>
<proteinExistence type="predicted"/>
<protein>
    <submittedName>
        <fullName evidence="1">Uncharacterized protein</fullName>
    </submittedName>
</protein>
<sequence length="230" mass="25295">MSVLIGIPSVRATISCATAATLMRLTTILNSRSIRYKFSWVSYAEVAAARNILAAEFLEGDYDTFIGIDDDVGIGPIALQMLLDHNSPVVGVYLPQRTIDLTAFENAIVAGMRGKNARFAVAPYIGCYANSKNPEYGTIGKVEFIGTGFHIVQRTVLETIIERELAPELRTTTHNFDKKMYGFFNNIVDENGAELSEDFSFCRRVTEAGFDVHAYLGPGITHTGTMSFES</sequence>
<gene>
    <name evidence="1" type="ORF">GGR91_001653</name>
</gene>
<organism evidence="1 2">
    <name type="scientific">Sphingorhabdus rigui</name>
    <dbReference type="NCBI Taxonomy" id="1282858"/>
    <lineage>
        <taxon>Bacteria</taxon>
        <taxon>Pseudomonadati</taxon>
        <taxon>Pseudomonadota</taxon>
        <taxon>Alphaproteobacteria</taxon>
        <taxon>Sphingomonadales</taxon>
        <taxon>Sphingomonadaceae</taxon>
        <taxon>Sphingorhabdus</taxon>
    </lineage>
</organism>